<proteinExistence type="predicted"/>
<dbReference type="EMBL" id="FRAS01000003">
    <property type="protein sequence ID" value="SHK52971.1"/>
    <property type="molecule type" value="Genomic_DNA"/>
</dbReference>
<protein>
    <submittedName>
        <fullName evidence="1">Uncharacterized protein</fullName>
    </submittedName>
</protein>
<reference evidence="2" key="1">
    <citation type="submission" date="2016-11" db="EMBL/GenBank/DDBJ databases">
        <authorList>
            <person name="Varghese N."/>
            <person name="Submissions S."/>
        </authorList>
    </citation>
    <scope>NUCLEOTIDE SEQUENCE [LARGE SCALE GENOMIC DNA]</scope>
    <source>
        <strain evidence="2">DSM 18569</strain>
    </source>
</reference>
<keyword evidence="2" id="KW-1185">Reference proteome</keyword>
<name>A0A1M6T7K2_9BACT</name>
<accession>A0A1M6T7K2</accession>
<organism evidence="1 2">
    <name type="scientific">Hymenobacter psychrotolerans DSM 18569</name>
    <dbReference type="NCBI Taxonomy" id="1121959"/>
    <lineage>
        <taxon>Bacteria</taxon>
        <taxon>Pseudomonadati</taxon>
        <taxon>Bacteroidota</taxon>
        <taxon>Cytophagia</taxon>
        <taxon>Cytophagales</taxon>
        <taxon>Hymenobacteraceae</taxon>
        <taxon>Hymenobacter</taxon>
    </lineage>
</organism>
<evidence type="ECO:0000313" key="1">
    <source>
        <dbReference type="EMBL" id="SHK52971.1"/>
    </source>
</evidence>
<sequence length="84" mass="9580">MWGWVDTYFTSDYDLTAFAAHKAGLGLRYSPVYGIGRFKTPFKRRVAQFTPLDLCYAYYYQTTGLTASLAIATRCSCMKKPRLS</sequence>
<evidence type="ECO:0000313" key="2">
    <source>
        <dbReference type="Proteomes" id="UP000183947"/>
    </source>
</evidence>
<gene>
    <name evidence="1" type="ORF">SAMN02746009_01106</name>
</gene>
<dbReference type="AlphaFoldDB" id="A0A1M6T7K2"/>
<dbReference type="Proteomes" id="UP000183947">
    <property type="component" value="Unassembled WGS sequence"/>
</dbReference>